<dbReference type="OrthoDB" id="6766653at2759"/>
<keyword evidence="3" id="KW-1185">Reference proteome</keyword>
<sequence length="330" mass="38052">MTHRESKLLDNDVVLAGIFLDPRFKVVLNIDEMERAKSHLKQLWARLLSLKKIASEDTENEDPDAQTMMDRKTRILKKALSDGDKTTMRYLQIPKYESTKGLDTNEIENLLKTIVKTLNVDSTRNSAEPKKVIPRLKQAQYGEILTTAEVIERLKEAERQKEEKASRQCKFRSKKISNEKQKGKRKQDIGSEEEHEVVPYDENSDGEINADEWAEEVVAENYPEVEYELPEWPSIQPGMYLLVKSLGGSRNSITYKYVCRVRDVDEETGDIEVVGFRRNDRFGAEYVEKENDISSIDFGMIEAVPPDPETSYRDRKVIHIFPGSVSVFEK</sequence>
<accession>A0A9N9SHW6</accession>
<evidence type="ECO:0000256" key="1">
    <source>
        <dbReference type="SAM" id="MobiDB-lite"/>
    </source>
</evidence>
<dbReference type="InterPro" id="IPR018247">
    <property type="entry name" value="EF_Hand_1_Ca_BS"/>
</dbReference>
<proteinExistence type="predicted"/>
<evidence type="ECO:0000313" key="3">
    <source>
        <dbReference type="Proteomes" id="UP001153737"/>
    </source>
</evidence>
<dbReference type="Proteomes" id="UP001153737">
    <property type="component" value="Chromosome 4"/>
</dbReference>
<gene>
    <name evidence="2" type="ORF">PHAECO_LOCUS7803</name>
</gene>
<dbReference type="AlphaFoldDB" id="A0A9N9SHW6"/>
<feature type="region of interest" description="Disordered" evidence="1">
    <location>
        <begin position="158"/>
        <end position="205"/>
    </location>
</feature>
<dbReference type="PROSITE" id="PS00018">
    <property type="entry name" value="EF_HAND_1"/>
    <property type="match status" value="1"/>
</dbReference>
<name>A0A9N9SHW6_PHACE</name>
<dbReference type="EMBL" id="OU896710">
    <property type="protein sequence ID" value="CAG9820730.1"/>
    <property type="molecule type" value="Genomic_DNA"/>
</dbReference>
<organism evidence="2 3">
    <name type="scientific">Phaedon cochleariae</name>
    <name type="common">Mustard beetle</name>
    <dbReference type="NCBI Taxonomy" id="80249"/>
    <lineage>
        <taxon>Eukaryota</taxon>
        <taxon>Metazoa</taxon>
        <taxon>Ecdysozoa</taxon>
        <taxon>Arthropoda</taxon>
        <taxon>Hexapoda</taxon>
        <taxon>Insecta</taxon>
        <taxon>Pterygota</taxon>
        <taxon>Neoptera</taxon>
        <taxon>Endopterygota</taxon>
        <taxon>Coleoptera</taxon>
        <taxon>Polyphaga</taxon>
        <taxon>Cucujiformia</taxon>
        <taxon>Chrysomeloidea</taxon>
        <taxon>Chrysomelidae</taxon>
        <taxon>Chrysomelinae</taxon>
        <taxon>Chrysomelini</taxon>
        <taxon>Phaedon</taxon>
    </lineage>
</organism>
<feature type="compositionally biased region" description="Basic and acidic residues" evidence="1">
    <location>
        <begin position="176"/>
        <end position="189"/>
    </location>
</feature>
<protein>
    <submittedName>
        <fullName evidence="2">Uncharacterized protein</fullName>
    </submittedName>
</protein>
<reference evidence="2" key="2">
    <citation type="submission" date="2022-10" db="EMBL/GenBank/DDBJ databases">
        <authorList>
            <consortium name="ENA_rothamsted_submissions"/>
            <consortium name="culmorum"/>
            <person name="King R."/>
        </authorList>
    </citation>
    <scope>NUCLEOTIDE SEQUENCE</scope>
</reference>
<reference evidence="2" key="1">
    <citation type="submission" date="2022-01" db="EMBL/GenBank/DDBJ databases">
        <authorList>
            <person name="King R."/>
        </authorList>
    </citation>
    <scope>NUCLEOTIDE SEQUENCE</scope>
</reference>
<evidence type="ECO:0000313" key="2">
    <source>
        <dbReference type="EMBL" id="CAG9820730.1"/>
    </source>
</evidence>